<keyword evidence="1" id="KW-0689">Ribosomal protein</keyword>
<protein>
    <submittedName>
        <fullName evidence="1">Ribosomal protein L41</fullName>
    </submittedName>
</protein>
<dbReference type="Proteomes" id="UP000245207">
    <property type="component" value="Unassembled WGS sequence"/>
</dbReference>
<keyword evidence="2" id="KW-1185">Reference proteome</keyword>
<organism evidence="1 2">
    <name type="scientific">Artemisia annua</name>
    <name type="common">Sweet wormwood</name>
    <dbReference type="NCBI Taxonomy" id="35608"/>
    <lineage>
        <taxon>Eukaryota</taxon>
        <taxon>Viridiplantae</taxon>
        <taxon>Streptophyta</taxon>
        <taxon>Embryophyta</taxon>
        <taxon>Tracheophyta</taxon>
        <taxon>Spermatophyta</taxon>
        <taxon>Magnoliopsida</taxon>
        <taxon>eudicotyledons</taxon>
        <taxon>Gunneridae</taxon>
        <taxon>Pentapetalae</taxon>
        <taxon>asterids</taxon>
        <taxon>campanulids</taxon>
        <taxon>Asterales</taxon>
        <taxon>Asteraceae</taxon>
        <taxon>Asteroideae</taxon>
        <taxon>Anthemideae</taxon>
        <taxon>Artemisiinae</taxon>
        <taxon>Artemisia</taxon>
    </lineage>
</organism>
<gene>
    <name evidence="1" type="ORF">CTI12_AA523310</name>
</gene>
<proteinExistence type="predicted"/>
<dbReference type="AlphaFoldDB" id="A0A2U1L750"/>
<dbReference type="GO" id="GO:0005840">
    <property type="term" value="C:ribosome"/>
    <property type="evidence" value="ECO:0007669"/>
    <property type="project" value="UniProtKB-KW"/>
</dbReference>
<dbReference type="EMBL" id="PKPP01011095">
    <property type="protein sequence ID" value="PWA44791.1"/>
    <property type="molecule type" value="Genomic_DNA"/>
</dbReference>
<evidence type="ECO:0000313" key="1">
    <source>
        <dbReference type="EMBL" id="PWA44791.1"/>
    </source>
</evidence>
<dbReference type="OrthoDB" id="10589038at2759"/>
<sequence length="115" mass="13049">MTDHLLPWMRCARRMTSSSSGVKGRCLTLGLSWLHQRRRHDLPDLPGILDPITDQFLAPCASTNCISLASSSGVHDPFLFLNKLTSSFDDDDVIVFCFEKTEMKCEEDVRWFGLL</sequence>
<comment type="caution">
    <text evidence="1">The sequence shown here is derived from an EMBL/GenBank/DDBJ whole genome shotgun (WGS) entry which is preliminary data.</text>
</comment>
<name>A0A2U1L750_ARTAN</name>
<evidence type="ECO:0000313" key="2">
    <source>
        <dbReference type="Proteomes" id="UP000245207"/>
    </source>
</evidence>
<keyword evidence="1" id="KW-0687">Ribonucleoprotein</keyword>
<reference evidence="1 2" key="1">
    <citation type="journal article" date="2018" name="Mol. Plant">
        <title>The genome of Artemisia annua provides insight into the evolution of Asteraceae family and artemisinin biosynthesis.</title>
        <authorList>
            <person name="Shen Q."/>
            <person name="Zhang L."/>
            <person name="Liao Z."/>
            <person name="Wang S."/>
            <person name="Yan T."/>
            <person name="Shi P."/>
            <person name="Liu M."/>
            <person name="Fu X."/>
            <person name="Pan Q."/>
            <person name="Wang Y."/>
            <person name="Lv Z."/>
            <person name="Lu X."/>
            <person name="Zhang F."/>
            <person name="Jiang W."/>
            <person name="Ma Y."/>
            <person name="Chen M."/>
            <person name="Hao X."/>
            <person name="Li L."/>
            <person name="Tang Y."/>
            <person name="Lv G."/>
            <person name="Zhou Y."/>
            <person name="Sun X."/>
            <person name="Brodelius P.E."/>
            <person name="Rose J.K.C."/>
            <person name="Tang K."/>
        </authorList>
    </citation>
    <scope>NUCLEOTIDE SEQUENCE [LARGE SCALE GENOMIC DNA]</scope>
    <source>
        <strain evidence="2">cv. Huhao1</strain>
        <tissue evidence="1">Leaf</tissue>
    </source>
</reference>
<accession>A0A2U1L750</accession>